<dbReference type="AlphaFoldDB" id="A0A382BUW8"/>
<feature type="domain" description="DUF4384" evidence="1">
    <location>
        <begin position="346"/>
        <end position="421"/>
    </location>
</feature>
<name>A0A382BUW8_9ZZZZ</name>
<dbReference type="InterPro" id="IPR025493">
    <property type="entry name" value="DUF4384"/>
</dbReference>
<proteinExistence type="predicted"/>
<accession>A0A382BUW8</accession>
<dbReference type="Gene3D" id="3.10.28.20">
    <property type="entry name" value="Acetamidase/Formamidase-like domains"/>
    <property type="match status" value="1"/>
</dbReference>
<gene>
    <name evidence="2" type="ORF">METZ01_LOCUS169737</name>
</gene>
<evidence type="ECO:0000259" key="1">
    <source>
        <dbReference type="Pfam" id="PF14326"/>
    </source>
</evidence>
<organism evidence="2">
    <name type="scientific">marine metagenome</name>
    <dbReference type="NCBI Taxonomy" id="408172"/>
    <lineage>
        <taxon>unclassified sequences</taxon>
        <taxon>metagenomes</taxon>
        <taxon>ecological metagenomes</taxon>
    </lineage>
</organism>
<protein>
    <recommendedName>
        <fullName evidence="1">DUF4384 domain-containing protein</fullName>
    </recommendedName>
</protein>
<reference evidence="2" key="1">
    <citation type="submission" date="2018-05" db="EMBL/GenBank/DDBJ databases">
        <authorList>
            <person name="Lanie J.A."/>
            <person name="Ng W.-L."/>
            <person name="Kazmierczak K.M."/>
            <person name="Andrzejewski T.M."/>
            <person name="Davidsen T.M."/>
            <person name="Wayne K.J."/>
            <person name="Tettelin H."/>
            <person name="Glass J.I."/>
            <person name="Rusch D."/>
            <person name="Podicherti R."/>
            <person name="Tsui H.-C.T."/>
            <person name="Winkler M.E."/>
        </authorList>
    </citation>
    <scope>NUCLEOTIDE SEQUENCE</scope>
</reference>
<dbReference type="Pfam" id="PF14326">
    <property type="entry name" value="DUF4384"/>
    <property type="match status" value="1"/>
</dbReference>
<sequence>MHYIVLLLFLIVFTGCVTTGGATIGTIPEVEPVIQSVQNSPEPPGWVLGRGHQKFAQAHYLVGVGFSSKNTVSASESARAELAKNIRFKIATIMKDYNSNDGSFIESFVKTETDTLLEGVQIKDGWYDSEKKVFYSFAVVKRKDVLATIQDQVDTVVSTIDLTMSQANTFHDNGEVLKSLVYYYDGYNESSKLLPLLRTYKSVNLFPEVPAVSVNIPSAIDFKKKVQSIVGNIEVEKIDDLESFVVKITYDGQALRNLPIKFHGNAYDFVSRVSSDDKGICEVKTNNVTIKDDFAIVKAEVDLFTLSKRFNHKLKKDLFGRLETLDVTFKKFKEYNFQFALDKKEFEVGQEAVFFVQSDVSGYLTIHSQRTVNDTPSKVFPNIHLKDNYIQKNKIYNIGGAGYPFHFKVTGPPSQEVVTAVLYKDEDLTKVLSQKTYEYSVVMPYVVKKQTNGCSLKSRKKGGGSCD</sequence>
<evidence type="ECO:0000313" key="2">
    <source>
        <dbReference type="EMBL" id="SVB16883.1"/>
    </source>
</evidence>
<dbReference type="EMBL" id="UINC01031206">
    <property type="protein sequence ID" value="SVB16883.1"/>
    <property type="molecule type" value="Genomic_DNA"/>
</dbReference>